<dbReference type="GO" id="GO:0006396">
    <property type="term" value="P:RNA processing"/>
    <property type="evidence" value="ECO:0007669"/>
    <property type="project" value="TreeGrafter"/>
</dbReference>
<evidence type="ECO:0000313" key="6">
    <source>
        <dbReference type="Proteomes" id="UP000318582"/>
    </source>
</evidence>
<evidence type="ECO:0000256" key="3">
    <source>
        <dbReference type="SAM" id="MobiDB-lite"/>
    </source>
</evidence>
<protein>
    <recommendedName>
        <fullName evidence="4">Fcf2 pre-rRNA processing C-terminal domain-containing protein</fullName>
    </recommendedName>
</protein>
<evidence type="ECO:0000256" key="1">
    <source>
        <dbReference type="ARBA" id="ARBA00004604"/>
    </source>
</evidence>
<dbReference type="Pfam" id="PF08698">
    <property type="entry name" value="Fcf2"/>
    <property type="match status" value="1"/>
</dbReference>
<reference evidence="5 6" key="1">
    <citation type="journal article" date="2019" name="Sci. Rep.">
        <title>Comparative genomics of chytrid fungi reveal insights into the obligate biotrophic and pathogenic lifestyle of Synchytrium endobioticum.</title>
        <authorList>
            <person name="van de Vossenberg B.T.L.H."/>
            <person name="Warris S."/>
            <person name="Nguyen H.D.T."/>
            <person name="van Gent-Pelzer M.P.E."/>
            <person name="Joly D.L."/>
            <person name="van de Geest H.C."/>
            <person name="Bonants P.J.M."/>
            <person name="Smith D.S."/>
            <person name="Levesque C.A."/>
            <person name="van der Lee T.A.J."/>
        </authorList>
    </citation>
    <scope>NUCLEOTIDE SEQUENCE [LARGE SCALE GENOMIC DNA]</scope>
    <source>
        <strain evidence="5 6">CBS 809.83</strain>
    </source>
</reference>
<accession>A0A507E618</accession>
<proteinExistence type="predicted"/>
<comment type="caution">
    <text evidence="5">The sequence shown here is derived from an EMBL/GenBank/DDBJ whole genome shotgun (WGS) entry which is preliminary data.</text>
</comment>
<dbReference type="InterPro" id="IPR039883">
    <property type="entry name" value="Fcf2/DNTTIP2"/>
</dbReference>
<keyword evidence="2" id="KW-0539">Nucleus</keyword>
<dbReference type="AlphaFoldDB" id="A0A507E618"/>
<dbReference type="EMBL" id="QEAQ01000024">
    <property type="protein sequence ID" value="TPX59523.1"/>
    <property type="molecule type" value="Genomic_DNA"/>
</dbReference>
<dbReference type="GO" id="GO:0003723">
    <property type="term" value="F:RNA binding"/>
    <property type="evidence" value="ECO:0007669"/>
    <property type="project" value="TreeGrafter"/>
</dbReference>
<feature type="region of interest" description="Disordered" evidence="3">
    <location>
        <begin position="1"/>
        <end position="21"/>
    </location>
</feature>
<gene>
    <name evidence="5" type="ORF">PhCBS80983_g02393</name>
</gene>
<dbReference type="Proteomes" id="UP000318582">
    <property type="component" value="Unassembled WGS sequence"/>
</dbReference>
<dbReference type="InterPro" id="IPR014810">
    <property type="entry name" value="Fcf2_C"/>
</dbReference>
<dbReference type="STRING" id="109895.A0A507E618"/>
<evidence type="ECO:0000259" key="4">
    <source>
        <dbReference type="Pfam" id="PF08698"/>
    </source>
</evidence>
<keyword evidence="6" id="KW-1185">Reference proteome</keyword>
<organism evidence="5 6">
    <name type="scientific">Powellomyces hirtus</name>
    <dbReference type="NCBI Taxonomy" id="109895"/>
    <lineage>
        <taxon>Eukaryota</taxon>
        <taxon>Fungi</taxon>
        <taxon>Fungi incertae sedis</taxon>
        <taxon>Chytridiomycota</taxon>
        <taxon>Chytridiomycota incertae sedis</taxon>
        <taxon>Chytridiomycetes</taxon>
        <taxon>Spizellomycetales</taxon>
        <taxon>Powellomycetaceae</taxon>
        <taxon>Powellomyces</taxon>
    </lineage>
</organism>
<comment type="subcellular location">
    <subcellularLocation>
        <location evidence="1">Nucleus</location>
        <location evidence="1">Nucleolus</location>
    </subcellularLocation>
</comment>
<evidence type="ECO:0000256" key="2">
    <source>
        <dbReference type="ARBA" id="ARBA00023242"/>
    </source>
</evidence>
<sequence>MAAKAALGIHPAEEIEQQDDTTQELDLDSLLQKASLALKERQAALISIKAANEESSPLTTVKLNPGYDEKNLYFTNNGKQYGAVRLQADKAAVLEEPKASASGHDGKGSTQRLKVQVGPERFAVQQTQDALPPSLDWTAKQKKAMETETSGPKWFDMPAPELTEELKRDLHILKSRPVIDPKRHYKKNTMSAPPKYFQVGTIIQGPTEFHSARMTRKERRDNITDELMADTESRNYYKRKFLAIQEQKSNFTRKGWKRSKDRK</sequence>
<dbReference type="GO" id="GO:0005730">
    <property type="term" value="C:nucleolus"/>
    <property type="evidence" value="ECO:0007669"/>
    <property type="project" value="UniProtKB-SubCell"/>
</dbReference>
<dbReference type="PANTHER" id="PTHR21686">
    <property type="entry name" value="DEOXYNUCLEOTIDYLTRANSFERASE TERMINAL-INTERACTING PROTEIN 2"/>
    <property type="match status" value="1"/>
</dbReference>
<name>A0A507E618_9FUNG</name>
<dbReference type="PANTHER" id="PTHR21686:SF12">
    <property type="entry name" value="DEOXYNUCLEOTIDYLTRANSFERASE TERMINAL-INTERACTING PROTEIN 2"/>
    <property type="match status" value="1"/>
</dbReference>
<feature type="domain" description="Fcf2 pre-rRNA processing C-terminal" evidence="4">
    <location>
        <begin position="147"/>
        <end position="240"/>
    </location>
</feature>
<evidence type="ECO:0000313" key="5">
    <source>
        <dbReference type="EMBL" id="TPX59523.1"/>
    </source>
</evidence>